<protein>
    <submittedName>
        <fullName evidence="2">Uncharacterized protein</fullName>
    </submittedName>
</protein>
<dbReference type="EMBL" id="AP028947">
    <property type="protein sequence ID" value="BET24884.1"/>
    <property type="molecule type" value="Genomic_DNA"/>
</dbReference>
<dbReference type="RefSeq" id="WP_130558585.1">
    <property type="nucleotide sequence ID" value="NZ_AP028947.1"/>
</dbReference>
<feature type="compositionally biased region" description="Low complexity" evidence="1">
    <location>
        <begin position="151"/>
        <end position="164"/>
    </location>
</feature>
<proteinExistence type="predicted"/>
<accession>A0AA86M803</accession>
<dbReference type="AlphaFoldDB" id="A0AA86M803"/>
<dbReference type="KEGG" id="lto:RGQ30_03850"/>
<reference evidence="2 3" key="1">
    <citation type="submission" date="2023-10" db="EMBL/GenBank/DDBJ databases">
        <title>Complete Genome Sequence of Limnobacter thiooxidans CS-K2T, Isolated from freshwater lake sediments in Bavaria, Germany.</title>
        <authorList>
            <person name="Naruki M."/>
            <person name="Watanabe A."/>
            <person name="Warashina T."/>
            <person name="Morita T."/>
            <person name="Arakawa K."/>
        </authorList>
    </citation>
    <scope>NUCLEOTIDE SEQUENCE [LARGE SCALE GENOMIC DNA]</scope>
    <source>
        <strain evidence="2 3">CS-K2</strain>
    </source>
</reference>
<dbReference type="Proteomes" id="UP001329151">
    <property type="component" value="Chromosome"/>
</dbReference>
<feature type="region of interest" description="Disordered" evidence="1">
    <location>
        <begin position="151"/>
        <end position="232"/>
    </location>
</feature>
<name>A0AA86M803_9BURK</name>
<evidence type="ECO:0000313" key="2">
    <source>
        <dbReference type="EMBL" id="BET24884.1"/>
    </source>
</evidence>
<sequence length="285" mass="28270">MSQAPQIGTIASNTDKLSVQRLGEQIVLRQGDAVLAGDVLQNKDDRSVDIELPAQKSGQSDSLLTLAPDATAQVLIASNDDGAIIEVTSLTEGVELYAVSEGSDGAMLLADAGTGVSGLVGAGLLSAGSIGGTSGLVTAIGGGVGVAALAASSGDDSNSANPSGFTDVRVDNGDETTPPVDNPENPEDPENPDSNENPDTPTEEEPETPVENPEQPTDPVDPGSAGTTGTPLDLLLDPLASALGGTPLAVITDPLFDALGALPIGSAPNPANALPLDAITGNLPG</sequence>
<gene>
    <name evidence="2" type="ORF">RGQ30_03850</name>
</gene>
<evidence type="ECO:0000313" key="3">
    <source>
        <dbReference type="Proteomes" id="UP001329151"/>
    </source>
</evidence>
<feature type="compositionally biased region" description="Acidic residues" evidence="1">
    <location>
        <begin position="184"/>
        <end position="193"/>
    </location>
</feature>
<organism evidence="2 3">
    <name type="scientific">Limnobacter thiooxidans</name>
    <dbReference type="NCBI Taxonomy" id="131080"/>
    <lineage>
        <taxon>Bacteria</taxon>
        <taxon>Pseudomonadati</taxon>
        <taxon>Pseudomonadota</taxon>
        <taxon>Betaproteobacteria</taxon>
        <taxon>Burkholderiales</taxon>
        <taxon>Burkholderiaceae</taxon>
        <taxon>Limnobacter</taxon>
    </lineage>
</organism>
<evidence type="ECO:0000256" key="1">
    <source>
        <dbReference type="SAM" id="MobiDB-lite"/>
    </source>
</evidence>
<keyword evidence="3" id="KW-1185">Reference proteome</keyword>